<protein>
    <submittedName>
        <fullName evidence="9">Putative DNA-directed RNA polymerase subunit M</fullName>
    </submittedName>
</protein>
<keyword evidence="4 7" id="KW-0863">Zinc-finger</keyword>
<reference evidence="9 10" key="1">
    <citation type="submission" date="2015-07" db="EMBL/GenBank/DDBJ databases">
        <title>The genome of Pseudoloma neurophilia, a relevant intracellular parasite of the zebrafish.</title>
        <authorList>
            <person name="Ndikumana S."/>
            <person name="Pelin A."/>
            <person name="Sanders J."/>
            <person name="Corradi N."/>
        </authorList>
    </citation>
    <scope>NUCLEOTIDE SEQUENCE [LARGE SCALE GENOMIC DNA]</scope>
    <source>
        <strain evidence="9 10">MK1</strain>
    </source>
</reference>
<evidence type="ECO:0000256" key="4">
    <source>
        <dbReference type="ARBA" id="ARBA00022771"/>
    </source>
</evidence>
<evidence type="ECO:0000256" key="2">
    <source>
        <dbReference type="ARBA" id="ARBA00022478"/>
    </source>
</evidence>
<proteinExistence type="predicted"/>
<keyword evidence="5" id="KW-0862">Zinc</keyword>
<evidence type="ECO:0000256" key="1">
    <source>
        <dbReference type="ARBA" id="ARBA00004123"/>
    </source>
</evidence>
<dbReference type="SUPFAM" id="SSF57783">
    <property type="entry name" value="Zinc beta-ribbon"/>
    <property type="match status" value="1"/>
</dbReference>
<evidence type="ECO:0000259" key="8">
    <source>
        <dbReference type="PROSITE" id="PS51133"/>
    </source>
</evidence>
<dbReference type="InterPro" id="IPR034014">
    <property type="entry name" value="Zn_ribbon_RPC11_C"/>
</dbReference>
<accession>A0A0R0LXK2</accession>
<dbReference type="PANTHER" id="PTHR11239:SF12">
    <property type="entry name" value="DNA-DIRECTED RNA POLYMERASE III SUBUNIT RPC10"/>
    <property type="match status" value="1"/>
</dbReference>
<keyword evidence="3" id="KW-0479">Metal-binding</keyword>
<dbReference type="SMART" id="SM00440">
    <property type="entry name" value="ZnF_C2C2"/>
    <property type="match status" value="1"/>
</dbReference>
<keyword evidence="2 9" id="KW-0804">Transcription</keyword>
<dbReference type="Proteomes" id="UP000051530">
    <property type="component" value="Unassembled WGS sequence"/>
</dbReference>
<evidence type="ECO:0000256" key="3">
    <source>
        <dbReference type="ARBA" id="ARBA00022723"/>
    </source>
</evidence>
<dbReference type="Gene3D" id="2.20.25.10">
    <property type="match status" value="1"/>
</dbReference>
<dbReference type="GO" id="GO:0003899">
    <property type="term" value="F:DNA-directed RNA polymerase activity"/>
    <property type="evidence" value="ECO:0007669"/>
    <property type="project" value="InterPro"/>
</dbReference>
<evidence type="ECO:0000313" key="10">
    <source>
        <dbReference type="Proteomes" id="UP000051530"/>
    </source>
</evidence>
<dbReference type="EMBL" id="LGUB01001565">
    <property type="protein sequence ID" value="KRH91748.1"/>
    <property type="molecule type" value="Genomic_DNA"/>
</dbReference>
<dbReference type="OrthoDB" id="282152at2759"/>
<evidence type="ECO:0000256" key="6">
    <source>
        <dbReference type="ARBA" id="ARBA00023242"/>
    </source>
</evidence>
<feature type="non-terminal residue" evidence="9">
    <location>
        <position position="1"/>
    </location>
</feature>
<gene>
    <name evidence="9" type="ORF">M153_28073000505</name>
</gene>
<comment type="subcellular location">
    <subcellularLocation>
        <location evidence="1">Nucleus</location>
    </subcellularLocation>
</comment>
<dbReference type="GO" id="GO:0008270">
    <property type="term" value="F:zinc ion binding"/>
    <property type="evidence" value="ECO:0007669"/>
    <property type="project" value="UniProtKB-KW"/>
</dbReference>
<organism evidence="9 10">
    <name type="scientific">Pseudoloma neurophilia</name>
    <dbReference type="NCBI Taxonomy" id="146866"/>
    <lineage>
        <taxon>Eukaryota</taxon>
        <taxon>Fungi</taxon>
        <taxon>Fungi incertae sedis</taxon>
        <taxon>Microsporidia</taxon>
        <taxon>Pseudoloma</taxon>
    </lineage>
</organism>
<keyword evidence="2 9" id="KW-0240">DNA-directed RNA polymerase</keyword>
<dbReference type="Pfam" id="PF01096">
    <property type="entry name" value="Zn_ribbon_TFIIS"/>
    <property type="match status" value="1"/>
</dbReference>
<comment type="caution">
    <text evidence="9">The sequence shown here is derived from an EMBL/GenBank/DDBJ whole genome shotgun (WGS) entry which is preliminary data.</text>
</comment>
<evidence type="ECO:0000256" key="7">
    <source>
        <dbReference type="PROSITE-ProRule" id="PRU00472"/>
    </source>
</evidence>
<dbReference type="InterPro" id="IPR012164">
    <property type="entry name" value="Rpa12/Rpb9/Rpc10/TFS"/>
</dbReference>
<name>A0A0R0LXK2_9MICR</name>
<dbReference type="PROSITE" id="PS00466">
    <property type="entry name" value="ZF_TFIIS_1"/>
    <property type="match status" value="1"/>
</dbReference>
<dbReference type="InterPro" id="IPR001222">
    <property type="entry name" value="Znf_TFIIS"/>
</dbReference>
<dbReference type="GO" id="GO:0003676">
    <property type="term" value="F:nucleic acid binding"/>
    <property type="evidence" value="ECO:0007669"/>
    <property type="project" value="InterPro"/>
</dbReference>
<dbReference type="VEuPathDB" id="MicrosporidiaDB:M153_28073000505"/>
<evidence type="ECO:0000313" key="9">
    <source>
        <dbReference type="EMBL" id="KRH91748.1"/>
    </source>
</evidence>
<dbReference type="PROSITE" id="PS51133">
    <property type="entry name" value="ZF_TFIIS_2"/>
    <property type="match status" value="1"/>
</dbReference>
<keyword evidence="6" id="KW-0539">Nucleus</keyword>
<dbReference type="GO" id="GO:0006351">
    <property type="term" value="P:DNA-templated transcription"/>
    <property type="evidence" value="ECO:0007669"/>
    <property type="project" value="InterPro"/>
</dbReference>
<feature type="domain" description="TFIIS-type" evidence="8">
    <location>
        <begin position="86"/>
        <end position="130"/>
    </location>
</feature>
<keyword evidence="10" id="KW-1185">Reference proteome</keyword>
<dbReference type="PANTHER" id="PTHR11239">
    <property type="entry name" value="DNA-DIRECTED RNA POLYMERASE"/>
    <property type="match status" value="1"/>
</dbReference>
<evidence type="ECO:0000256" key="5">
    <source>
        <dbReference type="ARBA" id="ARBA00022833"/>
    </source>
</evidence>
<dbReference type="AlphaFoldDB" id="A0A0R0LXK2"/>
<dbReference type="CDD" id="cd10509">
    <property type="entry name" value="Zn-ribbon_RPC11"/>
    <property type="match status" value="1"/>
</dbReference>
<dbReference type="GO" id="GO:0005634">
    <property type="term" value="C:nucleus"/>
    <property type="evidence" value="ECO:0007669"/>
    <property type="project" value="UniProtKB-SubCell"/>
</dbReference>
<dbReference type="GO" id="GO:0000428">
    <property type="term" value="C:DNA-directed RNA polymerase complex"/>
    <property type="evidence" value="ECO:0007669"/>
    <property type="project" value="UniProtKB-KW"/>
</dbReference>
<sequence length="131" mass="15405">IALLSSNYCVKVIKNRIKKFNMKGITSSSLFNFCPICQSILLLTHSNNNSNILKCKNCNYFDDIALIKSEIFFKRKQTEQIVRKQSLASCHKQCDRCNNSMAYFHEMQTRSADEPMTIFYQCCRCQFMWKE</sequence>